<name>A0A3E2HKU5_SCYLI</name>
<dbReference type="InterPro" id="IPR001155">
    <property type="entry name" value="OxRdtase_FMN_N"/>
</dbReference>
<organism evidence="2 3">
    <name type="scientific">Scytalidium lignicola</name>
    <name type="common">Hyphomycete</name>
    <dbReference type="NCBI Taxonomy" id="5539"/>
    <lineage>
        <taxon>Eukaryota</taxon>
        <taxon>Fungi</taxon>
        <taxon>Dikarya</taxon>
        <taxon>Ascomycota</taxon>
        <taxon>Pezizomycotina</taxon>
        <taxon>Leotiomycetes</taxon>
        <taxon>Leotiomycetes incertae sedis</taxon>
        <taxon>Scytalidium</taxon>
    </lineage>
</organism>
<dbReference type="SUPFAM" id="SSF51395">
    <property type="entry name" value="FMN-linked oxidoreductases"/>
    <property type="match status" value="1"/>
</dbReference>
<accession>A0A3E2HKU5</accession>
<dbReference type="PANTHER" id="PTHR22893">
    <property type="entry name" value="NADH OXIDOREDUCTASE-RELATED"/>
    <property type="match status" value="1"/>
</dbReference>
<dbReference type="GO" id="GO:0003959">
    <property type="term" value="F:NADPH dehydrogenase activity"/>
    <property type="evidence" value="ECO:0007669"/>
    <property type="project" value="TreeGrafter"/>
</dbReference>
<dbReference type="Gene3D" id="3.20.20.70">
    <property type="entry name" value="Aldolase class I"/>
    <property type="match status" value="1"/>
</dbReference>
<dbReference type="InterPro" id="IPR045247">
    <property type="entry name" value="Oye-like"/>
</dbReference>
<dbReference type="FunFam" id="3.20.20.70:FF:000138">
    <property type="entry name" value="NADPH dehydrogenase 1"/>
    <property type="match status" value="1"/>
</dbReference>
<dbReference type="EMBL" id="NCSJ02000029">
    <property type="protein sequence ID" value="RFU33853.1"/>
    <property type="molecule type" value="Genomic_DNA"/>
</dbReference>
<feature type="non-terminal residue" evidence="2">
    <location>
        <position position="1"/>
    </location>
</feature>
<protein>
    <recommendedName>
        <fullName evidence="1">NADH:flavin oxidoreductase/NADH oxidase N-terminal domain-containing protein</fullName>
    </recommendedName>
</protein>
<dbReference type="InterPro" id="IPR013785">
    <property type="entry name" value="Aldolase_TIM"/>
</dbReference>
<evidence type="ECO:0000313" key="3">
    <source>
        <dbReference type="Proteomes" id="UP000258309"/>
    </source>
</evidence>
<gene>
    <name evidence="2" type="ORF">B7463_g2482</name>
</gene>
<dbReference type="Proteomes" id="UP000258309">
    <property type="component" value="Unassembled WGS sequence"/>
</dbReference>
<feature type="domain" description="NADH:flavin oxidoreductase/NADH oxidase N-terminal" evidence="1">
    <location>
        <begin position="4"/>
        <end position="334"/>
    </location>
</feature>
<evidence type="ECO:0000313" key="2">
    <source>
        <dbReference type="EMBL" id="RFU33853.1"/>
    </source>
</evidence>
<comment type="caution">
    <text evidence="2">The sequence shown here is derived from an EMBL/GenBank/DDBJ whole genome shotgun (WGS) entry which is preliminary data.</text>
</comment>
<dbReference type="AlphaFoldDB" id="A0A3E2HKU5"/>
<dbReference type="PANTHER" id="PTHR22893:SF91">
    <property type="entry name" value="NADPH DEHYDROGENASE 2-RELATED"/>
    <property type="match status" value="1"/>
</dbReference>
<dbReference type="GO" id="GO:0010181">
    <property type="term" value="F:FMN binding"/>
    <property type="evidence" value="ECO:0007669"/>
    <property type="project" value="InterPro"/>
</dbReference>
<sequence>MASKLFTPLKLGHGQLKHRIAMAPLTRYRASDEHVPLPFVKEYYAQRASEPGTQLITEATFIAPEAGGYANAPGIWNDAQISAWSEVTAAVHAKQSFITLQLWALGRAAHKEELVKDLGPNAKVVSSSDVAMSDGEQPTALTEEEIQHYISLYAQAAKNAIKAGFDGVEIHAANGYLIDQFTQDTANKRTDKWGGSVENRARFGLEVAKAVVDAVGSNRTAIRLSPYSDFQDMKMEDPEPTFSYLVRELKKLNLYYLHLVTPRISGNTDVEASESIDYLLDIWDNQSPIFVAGGFTTESAKSYVEEHQDKDIVVVFGRYFVTNPDLPFRVKEGIKFTPYDRSKFYVPKDPEGYVTYEYSKEYLGANSAQKVQA</sequence>
<proteinExistence type="predicted"/>
<dbReference type="Pfam" id="PF00724">
    <property type="entry name" value="Oxidored_FMN"/>
    <property type="match status" value="1"/>
</dbReference>
<dbReference type="CDD" id="cd02933">
    <property type="entry name" value="OYE_like_FMN"/>
    <property type="match status" value="1"/>
</dbReference>
<dbReference type="STRING" id="5539.A0A3E2HKU5"/>
<reference evidence="2 3" key="1">
    <citation type="submission" date="2018-05" db="EMBL/GenBank/DDBJ databases">
        <title>Draft genome sequence of Scytalidium lignicola DSM 105466, a ubiquitous saprotrophic fungus.</title>
        <authorList>
            <person name="Buettner E."/>
            <person name="Gebauer A.M."/>
            <person name="Hofrichter M."/>
            <person name="Liers C."/>
            <person name="Kellner H."/>
        </authorList>
    </citation>
    <scope>NUCLEOTIDE SEQUENCE [LARGE SCALE GENOMIC DNA]</scope>
    <source>
        <strain evidence="2 3">DSM 105466</strain>
    </source>
</reference>
<feature type="non-terminal residue" evidence="2">
    <location>
        <position position="373"/>
    </location>
</feature>
<evidence type="ECO:0000259" key="1">
    <source>
        <dbReference type="Pfam" id="PF00724"/>
    </source>
</evidence>
<dbReference type="OMA" id="MMATYYK"/>
<dbReference type="OrthoDB" id="276546at2759"/>
<keyword evidence="3" id="KW-1185">Reference proteome</keyword>